<protein>
    <recommendedName>
        <fullName evidence="1">Bacterial CdiA-CT RNAse A domain-containing protein</fullName>
    </recommendedName>
</protein>
<gene>
    <name evidence="4" type="ORF">RD1301_v1_950011</name>
    <name evidence="2" type="ORF">TD1301_v1_330014</name>
    <name evidence="3" type="ORF">TF3108_v1_940011</name>
</gene>
<dbReference type="EMBL" id="LN899826">
    <property type="protein sequence ID" value="CUV41970.1"/>
    <property type="molecule type" value="Genomic_DNA"/>
</dbReference>
<evidence type="ECO:0000313" key="2">
    <source>
        <dbReference type="EMBL" id="CUV33255.1"/>
    </source>
</evidence>
<evidence type="ECO:0000313" key="3">
    <source>
        <dbReference type="EMBL" id="CUV41970.1"/>
    </source>
</evidence>
<reference evidence="2" key="1">
    <citation type="submission" date="2015-10" db="EMBL/GenBank/DDBJ databases">
        <authorList>
            <person name="Gilbert D.G."/>
        </authorList>
    </citation>
    <scope>NUCLEOTIDE SEQUENCE</scope>
    <source>
        <strain evidence="2">Phyl III-seqv23</strain>
    </source>
</reference>
<accession>A0A0S4VF62</accession>
<dbReference type="EMBL" id="LN899822">
    <property type="protein sequence ID" value="CUV60470.1"/>
    <property type="molecule type" value="Genomic_DNA"/>
</dbReference>
<feature type="domain" description="Bacterial CdiA-CT RNAse A" evidence="1">
    <location>
        <begin position="163"/>
        <end position="274"/>
    </location>
</feature>
<dbReference type="AlphaFoldDB" id="A0A0S4VF62"/>
<dbReference type="InterPro" id="IPR041436">
    <property type="entry name" value="RNAse_A_bac"/>
</dbReference>
<dbReference type="Pfam" id="PF18431">
    <property type="entry name" value="RNAse_A_bac"/>
    <property type="match status" value="1"/>
</dbReference>
<evidence type="ECO:0000313" key="4">
    <source>
        <dbReference type="EMBL" id="CUV60470.1"/>
    </source>
</evidence>
<organism evidence="2">
    <name type="scientific">Ralstonia solanacearum</name>
    <name type="common">Pseudomonas solanacearum</name>
    <dbReference type="NCBI Taxonomy" id="305"/>
    <lineage>
        <taxon>Bacteria</taxon>
        <taxon>Pseudomonadati</taxon>
        <taxon>Pseudomonadota</taxon>
        <taxon>Betaproteobacteria</taxon>
        <taxon>Burkholderiales</taxon>
        <taxon>Burkholderiaceae</taxon>
        <taxon>Ralstonia</taxon>
        <taxon>Ralstonia solanacearum species complex</taxon>
    </lineage>
</organism>
<evidence type="ECO:0000259" key="1">
    <source>
        <dbReference type="Pfam" id="PF18431"/>
    </source>
</evidence>
<name>A0A0S4VF62_RALSL</name>
<sequence>MPQVDQDGVRIVLSPVQMAAVLTGESLSQEAALSNRLWGGLTVVGGVLEMLGASALCVMPEPTMASKVGCVVFGVHGSDTAAAGVKQVWTGQDTASLLQQGTAKLARTLNVDANMANNIGLSLDIAVPFGLSGMVGAVRASSIRMGRINLMQHEARVLKGPGGHTILKHVGKTEAELRARLAAEPNRMIVSSFHSLQDAEWAISKAMRANVVSIKAWAQSASRGSRLALTDQVGRTIGHGVDRNSGKLVNLSKVKIVLKYETYNGMPYYVLTAYLI</sequence>
<dbReference type="CDD" id="cd20684">
    <property type="entry name" value="CdiA-CT_Yk_RNaseA-like"/>
    <property type="match status" value="1"/>
</dbReference>
<proteinExistence type="predicted"/>
<dbReference type="EMBL" id="LN899825">
    <property type="protein sequence ID" value="CUV33255.1"/>
    <property type="molecule type" value="Genomic_DNA"/>
</dbReference>